<dbReference type="PANTHER" id="PTHR43179">
    <property type="entry name" value="RHAMNOSYLTRANSFERASE WBBL"/>
    <property type="match status" value="1"/>
</dbReference>
<organism evidence="2 3">
    <name type="scientific">Candidatus Shapirobacteria bacterium CG2_30_35_20</name>
    <dbReference type="NCBI Taxonomy" id="1805376"/>
    <lineage>
        <taxon>Bacteria</taxon>
        <taxon>Candidatus Shapironibacteriota</taxon>
    </lineage>
</organism>
<dbReference type="InterPro" id="IPR029044">
    <property type="entry name" value="Nucleotide-diphossugar_trans"/>
</dbReference>
<proteinExistence type="predicted"/>
<dbReference type="EMBL" id="MNZO01000007">
    <property type="protein sequence ID" value="OIP87756.1"/>
    <property type="molecule type" value="Genomic_DNA"/>
</dbReference>
<comment type="caution">
    <text evidence="2">The sequence shown here is derived from an EMBL/GenBank/DDBJ whole genome shotgun (WGS) entry which is preliminary data.</text>
</comment>
<dbReference type="Gene3D" id="3.90.550.10">
    <property type="entry name" value="Spore Coat Polysaccharide Biosynthesis Protein SpsA, Chain A"/>
    <property type="match status" value="1"/>
</dbReference>
<evidence type="ECO:0000313" key="3">
    <source>
        <dbReference type="Proteomes" id="UP000182344"/>
    </source>
</evidence>
<sequence>MTLVKKNKVVNKISVITVNFNTASYVNKLIKSLQIIDNYIQEIIIIDNNSNNSQPINTTNKTKIILNGSNLGFSKAVNQGIKVSKSEYILLINPDCYLENSSILQSIQLLIKDNQIGIVGGKIKTSIPNKYHMTANNKANFMTGLFEFTNLKKIFPNNYFSKKFWVETKTIHTITQVESICGAYMLIRKHIGSILNLFDERYFLYMEDVDFGNKVNSLGYKVFFDPRSEIVHVGGKSSNSKYNIVLLAWYISRKKYFKKHLRPFESLILLAIFSIEEKILTIIKKIQH</sequence>
<dbReference type="InterPro" id="IPR001173">
    <property type="entry name" value="Glyco_trans_2-like"/>
</dbReference>
<feature type="domain" description="Glycosyltransferase 2-like" evidence="1">
    <location>
        <begin position="14"/>
        <end position="155"/>
    </location>
</feature>
<dbReference type="Pfam" id="PF00535">
    <property type="entry name" value="Glycos_transf_2"/>
    <property type="match status" value="1"/>
</dbReference>
<dbReference type="SUPFAM" id="SSF53448">
    <property type="entry name" value="Nucleotide-diphospho-sugar transferases"/>
    <property type="match status" value="1"/>
</dbReference>
<dbReference type="Proteomes" id="UP000182344">
    <property type="component" value="Unassembled WGS sequence"/>
</dbReference>
<dbReference type="STRING" id="1805376.AUK05_00440"/>
<evidence type="ECO:0000313" key="2">
    <source>
        <dbReference type="EMBL" id="OIP87756.1"/>
    </source>
</evidence>
<reference evidence="2 3" key="1">
    <citation type="journal article" date="2016" name="Environ. Microbiol.">
        <title>Genomic resolution of a cold subsurface aquifer community provides metabolic insights for novel microbes adapted to high CO concentrations.</title>
        <authorList>
            <person name="Probst A.J."/>
            <person name="Castelle C.J."/>
            <person name="Singh A."/>
            <person name="Brown C.T."/>
            <person name="Anantharaman K."/>
            <person name="Sharon I."/>
            <person name="Hug L.A."/>
            <person name="Burstein D."/>
            <person name="Emerson J.B."/>
            <person name="Thomas B.C."/>
            <person name="Banfield J.F."/>
        </authorList>
    </citation>
    <scope>NUCLEOTIDE SEQUENCE [LARGE SCALE GENOMIC DNA]</scope>
    <source>
        <strain evidence="2">CG2_30_35_20</strain>
    </source>
</reference>
<accession>A0A1J5HSH4</accession>
<dbReference type="AlphaFoldDB" id="A0A1J5HSH4"/>
<gene>
    <name evidence="2" type="ORF">AUK05_00440</name>
</gene>
<evidence type="ECO:0000259" key="1">
    <source>
        <dbReference type="Pfam" id="PF00535"/>
    </source>
</evidence>
<dbReference type="PANTHER" id="PTHR43179:SF7">
    <property type="entry name" value="RHAMNOSYLTRANSFERASE WBBL"/>
    <property type="match status" value="1"/>
</dbReference>
<protein>
    <recommendedName>
        <fullName evidence="1">Glycosyltransferase 2-like domain-containing protein</fullName>
    </recommendedName>
</protein>
<name>A0A1J5HSH4_9BACT</name>